<feature type="region of interest" description="Disordered" evidence="1">
    <location>
        <begin position="1"/>
        <end position="35"/>
    </location>
</feature>
<accession>A0AAD5YBR1</accession>
<feature type="compositionally biased region" description="Polar residues" evidence="1">
    <location>
        <begin position="1"/>
        <end position="33"/>
    </location>
</feature>
<evidence type="ECO:0000259" key="2">
    <source>
        <dbReference type="Pfam" id="PF12937"/>
    </source>
</evidence>
<sequence>MSLFPSPSGSFINTVSPQADSNGDGVPSQQDHLPSTLAILDTLRTSPQISPSTDDLSAMSSVSPWDIDALPIANDHPDSHNHDVMLTDLPEMGFHAGQDTSVGFPPWDTSTASMPLSPWEPSSIQTISQKLGPDSIDVLVPEDHLPMTIPDALDPSPPIPTSGSNVLTSWELSLWWSAHPSTSIIWLAGATILPMELFLYILEYLARDAKSLLHCALACRRLRPLAQGMINKLRPDEFTIDATRYDDLDELVEWLRPAPKLGTSIKTFKVKGTSRGSIPVVLSVLPIRLSSLLISLRELGFWYFTVESQPYPSRWSLYGRAFPNLTKLELGGIQFPSLKDFVALITSFPALTTLDLRYLELGSPDIPMDAQILTLQLFSKCIYTESCRQLLSHSQEHIQGLELQFLNDEPSIQSLEKLAEIRRLRFPALSSSKFPDLIEPCIPWFLAILVPHAAHSLKTMEIEVQPTSKDIESFAWTCLDVVLSSWFMVNHTKNNSKLTLTLKRKFGDNKDYSVESLFPLTTSLGKDRWGTFETWY</sequence>
<dbReference type="SUPFAM" id="SSF81383">
    <property type="entry name" value="F-box domain"/>
    <property type="match status" value="1"/>
</dbReference>
<gene>
    <name evidence="3" type="ORF">NLI96_g8740</name>
</gene>
<protein>
    <recommendedName>
        <fullName evidence="2">F-box domain-containing protein</fullName>
    </recommendedName>
</protein>
<evidence type="ECO:0000313" key="4">
    <source>
        <dbReference type="Proteomes" id="UP001212997"/>
    </source>
</evidence>
<comment type="caution">
    <text evidence="3">The sequence shown here is derived from an EMBL/GenBank/DDBJ whole genome shotgun (WGS) entry which is preliminary data.</text>
</comment>
<dbReference type="SUPFAM" id="SSF52047">
    <property type="entry name" value="RNI-like"/>
    <property type="match status" value="1"/>
</dbReference>
<dbReference type="Proteomes" id="UP001212997">
    <property type="component" value="Unassembled WGS sequence"/>
</dbReference>
<evidence type="ECO:0000313" key="3">
    <source>
        <dbReference type="EMBL" id="KAJ3479903.1"/>
    </source>
</evidence>
<feature type="domain" description="F-box" evidence="2">
    <location>
        <begin position="193"/>
        <end position="226"/>
    </location>
</feature>
<dbReference type="EMBL" id="JANAWD010000408">
    <property type="protein sequence ID" value="KAJ3479903.1"/>
    <property type="molecule type" value="Genomic_DNA"/>
</dbReference>
<dbReference type="AlphaFoldDB" id="A0AAD5YBR1"/>
<keyword evidence="4" id="KW-1185">Reference proteome</keyword>
<proteinExistence type="predicted"/>
<name>A0AAD5YBR1_9APHY</name>
<dbReference type="Gene3D" id="1.20.1280.50">
    <property type="match status" value="1"/>
</dbReference>
<evidence type="ECO:0000256" key="1">
    <source>
        <dbReference type="SAM" id="MobiDB-lite"/>
    </source>
</evidence>
<dbReference type="CDD" id="cd09917">
    <property type="entry name" value="F-box_SF"/>
    <property type="match status" value="1"/>
</dbReference>
<reference evidence="3" key="1">
    <citation type="submission" date="2022-07" db="EMBL/GenBank/DDBJ databases">
        <title>Genome Sequence of Physisporinus lineatus.</title>
        <authorList>
            <person name="Buettner E."/>
        </authorList>
    </citation>
    <scope>NUCLEOTIDE SEQUENCE</scope>
    <source>
        <strain evidence="3">VT162</strain>
    </source>
</reference>
<organism evidence="3 4">
    <name type="scientific">Meripilus lineatus</name>
    <dbReference type="NCBI Taxonomy" id="2056292"/>
    <lineage>
        <taxon>Eukaryota</taxon>
        <taxon>Fungi</taxon>
        <taxon>Dikarya</taxon>
        <taxon>Basidiomycota</taxon>
        <taxon>Agaricomycotina</taxon>
        <taxon>Agaricomycetes</taxon>
        <taxon>Polyporales</taxon>
        <taxon>Meripilaceae</taxon>
        <taxon>Meripilus</taxon>
    </lineage>
</organism>
<dbReference type="InterPro" id="IPR036047">
    <property type="entry name" value="F-box-like_dom_sf"/>
</dbReference>
<dbReference type="Pfam" id="PF12937">
    <property type="entry name" value="F-box-like"/>
    <property type="match status" value="1"/>
</dbReference>
<dbReference type="InterPro" id="IPR001810">
    <property type="entry name" value="F-box_dom"/>
</dbReference>